<evidence type="ECO:0000259" key="6">
    <source>
        <dbReference type="Pfam" id="PF14501"/>
    </source>
</evidence>
<dbReference type="Proteomes" id="UP000472755">
    <property type="component" value="Unassembled WGS sequence"/>
</dbReference>
<dbReference type="Pfam" id="PF14689">
    <property type="entry name" value="SPOB_a"/>
    <property type="match status" value="1"/>
</dbReference>
<feature type="compositionally biased region" description="Basic and acidic residues" evidence="4">
    <location>
        <begin position="379"/>
        <end position="391"/>
    </location>
</feature>
<keyword evidence="5" id="KW-1133">Transmembrane helix</keyword>
<feature type="region of interest" description="Disordered" evidence="4">
    <location>
        <begin position="378"/>
        <end position="398"/>
    </location>
</feature>
<feature type="transmembrane region" description="Helical" evidence="5">
    <location>
        <begin position="189"/>
        <end position="207"/>
    </location>
</feature>
<feature type="non-terminal residue" evidence="8">
    <location>
        <position position="459"/>
    </location>
</feature>
<dbReference type="CDD" id="cd16935">
    <property type="entry name" value="HATPase_AgrC-ComD-like"/>
    <property type="match status" value="1"/>
</dbReference>
<dbReference type="SUPFAM" id="SSF55874">
    <property type="entry name" value="ATPase domain of HSP90 chaperone/DNA topoisomerase II/histidine kinase"/>
    <property type="match status" value="1"/>
</dbReference>
<evidence type="ECO:0000256" key="3">
    <source>
        <dbReference type="ARBA" id="ARBA00022777"/>
    </source>
</evidence>
<feature type="domain" description="Sensor histidine kinase NatK-like C-terminal" evidence="6">
    <location>
        <begin position="328"/>
        <end position="413"/>
    </location>
</feature>
<evidence type="ECO:0000256" key="4">
    <source>
        <dbReference type="SAM" id="MobiDB-lite"/>
    </source>
</evidence>
<feature type="region of interest" description="Disordered" evidence="4">
    <location>
        <begin position="436"/>
        <end position="459"/>
    </location>
</feature>
<keyword evidence="3" id="KW-0418">Kinase</keyword>
<proteinExistence type="predicted"/>
<dbReference type="InterPro" id="IPR032834">
    <property type="entry name" value="NatK-like_C"/>
</dbReference>
<dbReference type="Gene3D" id="3.30.565.10">
    <property type="entry name" value="Histidine kinase-like ATPase, C-terminal domain"/>
    <property type="match status" value="1"/>
</dbReference>
<keyword evidence="5" id="KW-0812">Transmembrane</keyword>
<dbReference type="InterPro" id="IPR039506">
    <property type="entry name" value="SPOB_a"/>
</dbReference>
<protein>
    <submittedName>
        <fullName evidence="8">GHKL domain-containing protein</fullName>
    </submittedName>
</protein>
<dbReference type="PANTHER" id="PTHR40448">
    <property type="entry name" value="TWO-COMPONENT SENSOR HISTIDINE KINASE"/>
    <property type="match status" value="1"/>
</dbReference>
<evidence type="ECO:0000256" key="2">
    <source>
        <dbReference type="ARBA" id="ARBA00022679"/>
    </source>
</evidence>
<dbReference type="RefSeq" id="WP_155202486.1">
    <property type="nucleotide sequence ID" value="NZ_WMZN01000041.1"/>
</dbReference>
<feature type="domain" description="SpoOB alpha-helical" evidence="7">
    <location>
        <begin position="235"/>
        <end position="290"/>
    </location>
</feature>
<sequence>MMENILWNTWQYLVDVFDCFLILYLFRKMMRTRLRQPKYYYLFLPVLAAVLFACNCWLSGMIGLGVMTCVYAAFSLLLFRGTVMMRLFWPAFCSVLFFSIDFIYSSALLMFFPTIDPYTYFSEQSAFFMVNTLATRLLIATAVVLVTRKAFRLTLSWRNWMLSVFIPAVSGVIMLLLEPNFMVPGVNDGLFLLVAVLLFLVNILCLWQTVSISRYTAMAARQEAELKLKGLEDTQYQNLLDTHKTLMGWRHDFFNHLSVIGQMIQTGRGDEALGYIEALRDKTNESSTMVNSGNLAVDSILNAKLPAARENGIRVSLRLEVPKMKTDPVDLCTLLGNLWDNAFEANMYLENHSERFIRLTVRPSDFFCSIHMENPVAPGREEQAESHESTKHLPGHGLGVGQIKKTVQKYDGVYSLCPIPDLPDRKTICIMERGNEKCQPKNENTQRRRVTMRPSRRGQ</sequence>
<dbReference type="Gene3D" id="1.10.287.130">
    <property type="match status" value="1"/>
</dbReference>
<reference evidence="8 9" key="1">
    <citation type="journal article" date="2019" name="Nat. Med.">
        <title>A library of human gut bacterial isolates paired with longitudinal multiomics data enables mechanistic microbiome research.</title>
        <authorList>
            <person name="Poyet M."/>
            <person name="Groussin M."/>
            <person name="Gibbons S.M."/>
            <person name="Avila-Pacheco J."/>
            <person name="Jiang X."/>
            <person name="Kearney S.M."/>
            <person name="Perrotta A.R."/>
            <person name="Berdy B."/>
            <person name="Zhao S."/>
            <person name="Lieberman T.D."/>
            <person name="Swanson P.K."/>
            <person name="Smith M."/>
            <person name="Roesemann S."/>
            <person name="Alexander J.E."/>
            <person name="Rich S.A."/>
            <person name="Livny J."/>
            <person name="Vlamakis H."/>
            <person name="Clish C."/>
            <person name="Bullock K."/>
            <person name="Deik A."/>
            <person name="Scott J."/>
            <person name="Pierce K.A."/>
            <person name="Xavier R.J."/>
            <person name="Alm E.J."/>
        </authorList>
    </citation>
    <scope>NUCLEOTIDE SEQUENCE [LARGE SCALE GENOMIC DNA]</scope>
    <source>
        <strain evidence="8 9">BIOML-A4</strain>
    </source>
</reference>
<dbReference type="SUPFAM" id="SSF55890">
    <property type="entry name" value="Sporulation response regulatory protein Spo0B"/>
    <property type="match status" value="1"/>
</dbReference>
<evidence type="ECO:0000256" key="5">
    <source>
        <dbReference type="SAM" id="Phobius"/>
    </source>
</evidence>
<organism evidence="8 9">
    <name type="scientific">Ruthenibacterium lactatiformans</name>
    <dbReference type="NCBI Taxonomy" id="1550024"/>
    <lineage>
        <taxon>Bacteria</taxon>
        <taxon>Bacillati</taxon>
        <taxon>Bacillota</taxon>
        <taxon>Clostridia</taxon>
        <taxon>Eubacteriales</taxon>
        <taxon>Oscillospiraceae</taxon>
        <taxon>Ruthenibacterium</taxon>
    </lineage>
</organism>
<dbReference type="Pfam" id="PF14501">
    <property type="entry name" value="HATPase_c_5"/>
    <property type="match status" value="1"/>
</dbReference>
<feature type="compositionally biased region" description="Basic residues" evidence="4">
    <location>
        <begin position="447"/>
        <end position="459"/>
    </location>
</feature>
<accession>A0A6L6LVS8</accession>
<keyword evidence="1" id="KW-0597">Phosphoprotein</keyword>
<feature type="transmembrane region" description="Helical" evidence="5">
    <location>
        <begin position="159"/>
        <end position="177"/>
    </location>
</feature>
<evidence type="ECO:0000313" key="9">
    <source>
        <dbReference type="Proteomes" id="UP000472755"/>
    </source>
</evidence>
<feature type="transmembrane region" description="Helical" evidence="5">
    <location>
        <begin position="64"/>
        <end position="83"/>
    </location>
</feature>
<dbReference type="EMBL" id="WMZU01000039">
    <property type="protein sequence ID" value="MTS28840.1"/>
    <property type="molecule type" value="Genomic_DNA"/>
</dbReference>
<keyword evidence="5" id="KW-0472">Membrane</keyword>
<dbReference type="AlphaFoldDB" id="A0A6L6LVS8"/>
<gene>
    <name evidence="8" type="ORF">GMD59_16350</name>
</gene>
<dbReference type="InterPro" id="IPR016120">
    <property type="entry name" value="Sig_transdc_His_kin_SpoOB"/>
</dbReference>
<dbReference type="InterPro" id="IPR036890">
    <property type="entry name" value="HATPase_C_sf"/>
</dbReference>
<feature type="transmembrane region" description="Helical" evidence="5">
    <location>
        <begin position="6"/>
        <end position="27"/>
    </location>
</feature>
<dbReference type="GO" id="GO:0000155">
    <property type="term" value="F:phosphorelay sensor kinase activity"/>
    <property type="evidence" value="ECO:0007669"/>
    <property type="project" value="InterPro"/>
</dbReference>
<dbReference type="PANTHER" id="PTHR40448:SF1">
    <property type="entry name" value="TWO-COMPONENT SENSOR HISTIDINE KINASE"/>
    <property type="match status" value="1"/>
</dbReference>
<evidence type="ECO:0000256" key="1">
    <source>
        <dbReference type="ARBA" id="ARBA00022553"/>
    </source>
</evidence>
<feature type="transmembrane region" description="Helical" evidence="5">
    <location>
        <begin position="39"/>
        <end position="58"/>
    </location>
</feature>
<keyword evidence="2" id="KW-0808">Transferase</keyword>
<feature type="transmembrane region" description="Helical" evidence="5">
    <location>
        <begin position="95"/>
        <end position="115"/>
    </location>
</feature>
<feature type="transmembrane region" description="Helical" evidence="5">
    <location>
        <begin position="127"/>
        <end position="147"/>
    </location>
</feature>
<evidence type="ECO:0000259" key="7">
    <source>
        <dbReference type="Pfam" id="PF14689"/>
    </source>
</evidence>
<feature type="compositionally biased region" description="Basic and acidic residues" evidence="4">
    <location>
        <begin position="436"/>
        <end position="446"/>
    </location>
</feature>
<name>A0A6L6LVS8_9FIRM</name>
<comment type="caution">
    <text evidence="8">The sequence shown here is derived from an EMBL/GenBank/DDBJ whole genome shotgun (WGS) entry which is preliminary data.</text>
</comment>
<evidence type="ECO:0000313" key="8">
    <source>
        <dbReference type="EMBL" id="MTS28840.1"/>
    </source>
</evidence>
<dbReference type="GO" id="GO:0042802">
    <property type="term" value="F:identical protein binding"/>
    <property type="evidence" value="ECO:0007669"/>
    <property type="project" value="TreeGrafter"/>
</dbReference>